<reference evidence="2 3" key="1">
    <citation type="submission" date="2010-06" db="EMBL/GenBank/DDBJ databases">
        <title>Complete sequence chromosome of Methanohalobium evestigatum Z-7303.</title>
        <authorList>
            <consortium name="US DOE Joint Genome Institute"/>
            <person name="Lucas S."/>
            <person name="Copeland A."/>
            <person name="Lapidus A."/>
            <person name="Cheng J.-F."/>
            <person name="Bruce D."/>
            <person name="Goodwin L."/>
            <person name="Pitluck S."/>
            <person name="Saunders E."/>
            <person name="Detter J.C."/>
            <person name="Han C."/>
            <person name="Tapia R."/>
            <person name="Land M."/>
            <person name="Hauser L."/>
            <person name="Kyrpides N."/>
            <person name="Mikhailova N."/>
            <person name="Sieprawska-Lupa M."/>
            <person name="Whitman W.B."/>
            <person name="Anderson I."/>
            <person name="Woyke T."/>
        </authorList>
    </citation>
    <scope>NUCLEOTIDE SEQUENCE [LARGE SCALE GENOMIC DNA]</scope>
    <source>
        <strain evidence="3">ATCC BAA-1072 / DSM 3721 / NBRC 107634 / OCM 161 / Z-7303</strain>
    </source>
</reference>
<accession>D7EBR6</accession>
<evidence type="ECO:0000259" key="1">
    <source>
        <dbReference type="Pfam" id="PF07812"/>
    </source>
</evidence>
<dbReference type="InterPro" id="IPR012924">
    <property type="entry name" value="TfuA_core"/>
</dbReference>
<dbReference type="Proteomes" id="UP000000391">
    <property type="component" value="Chromosome"/>
</dbReference>
<evidence type="ECO:0000313" key="3">
    <source>
        <dbReference type="Proteomes" id="UP000000391"/>
    </source>
</evidence>
<dbReference type="KEGG" id="mev:Metev_2081"/>
<keyword evidence="3" id="KW-1185">Reference proteome</keyword>
<dbReference type="OrthoDB" id="61834at2157"/>
<dbReference type="GeneID" id="9347742"/>
<protein>
    <submittedName>
        <fullName evidence="2">TfuA domain protein core</fullName>
    </submittedName>
</protein>
<organism evidence="2 3">
    <name type="scientific">Methanohalobium evestigatum (strain ATCC BAA-1072 / DSM 3721 / NBRC 107634 / OCM 161 / Z-7303)</name>
    <dbReference type="NCBI Taxonomy" id="644295"/>
    <lineage>
        <taxon>Archaea</taxon>
        <taxon>Methanobacteriati</taxon>
        <taxon>Methanobacteriota</taxon>
        <taxon>Stenosarchaea group</taxon>
        <taxon>Methanomicrobia</taxon>
        <taxon>Methanosarcinales</taxon>
        <taxon>Methanosarcinaceae</taxon>
        <taxon>Methanohalobium</taxon>
    </lineage>
</organism>
<dbReference type="AlphaFoldDB" id="D7EBR6"/>
<dbReference type="NCBIfam" id="NF033432">
    <property type="entry name" value="ThioGly_TfuA_rel"/>
    <property type="match status" value="1"/>
</dbReference>
<dbReference type="STRING" id="644295.Metev_2081"/>
<dbReference type="Pfam" id="PF07812">
    <property type="entry name" value="TfuA"/>
    <property type="match status" value="1"/>
</dbReference>
<dbReference type="HOGENOM" id="CLU_090311_0_0_2"/>
<sequence length="230" mass="25794">MEPQTSLNIKKPKNPRITVFAGTSITHEDAKEILNADYKPPVYRCNIDKAMKEGYNIIGIIDGVFFDKAAVSHKEIIKALKNNVIVVGGCSMGALRASELDDYGMIGAGKIYEQYRDGVIEADDEVAVATNPDTFEPVSKPLINIRQTLKAAYEDDIIDDKTYSNLIEIAKHTYYPYRSYTGIIKQAVKNNILTKKDSNNILRYCRENEIDIKRQDAIAVLNTIIEIVDS</sequence>
<gene>
    <name evidence="2" type="ordered locus">Metev_2081</name>
</gene>
<feature type="domain" description="TfuA-like core" evidence="1">
    <location>
        <begin position="62"/>
        <end position="179"/>
    </location>
</feature>
<evidence type="ECO:0000313" key="2">
    <source>
        <dbReference type="EMBL" id="ADI74908.1"/>
    </source>
</evidence>
<dbReference type="EMBL" id="CP002069">
    <property type="protein sequence ID" value="ADI74908.1"/>
    <property type="molecule type" value="Genomic_DNA"/>
</dbReference>
<dbReference type="RefSeq" id="WP_013195473.1">
    <property type="nucleotide sequence ID" value="NC_014253.1"/>
</dbReference>
<proteinExistence type="predicted"/>
<name>D7EBR6_METEZ</name>